<reference evidence="2" key="1">
    <citation type="journal article" date="2014" name="Genome Announc.">
        <title>Draft genome sequence of the plant-pathogenic soil fungus Rhizoctonia solani anastomosis group 3 strain Rhs1AP.</title>
        <authorList>
            <person name="Cubeta M.A."/>
            <person name="Thomas E."/>
            <person name="Dean R.A."/>
            <person name="Jabaji S."/>
            <person name="Neate S.M."/>
            <person name="Tavantzis S."/>
            <person name="Toda T."/>
            <person name="Vilgalys R."/>
            <person name="Bharathan N."/>
            <person name="Fedorova-Abrams N."/>
            <person name="Pakala S.B."/>
            <person name="Pakala S.M."/>
            <person name="Zafar N."/>
            <person name="Joardar V."/>
            <person name="Losada L."/>
            <person name="Nierman W.C."/>
        </authorList>
    </citation>
    <scope>NUCLEOTIDE SEQUENCE [LARGE SCALE GENOMIC DNA]</scope>
    <source>
        <strain evidence="2">AG-3</strain>
    </source>
</reference>
<accession>X8JCQ2</accession>
<dbReference type="Proteomes" id="UP000030108">
    <property type="component" value="Unassembled WGS sequence"/>
</dbReference>
<sequence>MSANFVRKVGKDETLSASEFRLGKSQNKELTASVFGLNHLDGWFRLPISHYGCVHSRKRAQGARCGKCRSAPRLVLRNCARECSFTSRQGRQGRGNAGLEGNGLCCKHKS</sequence>
<evidence type="ECO:0000313" key="1">
    <source>
        <dbReference type="EMBL" id="EUC61750.1"/>
    </source>
</evidence>
<dbReference type="EMBL" id="JATN01000319">
    <property type="protein sequence ID" value="EUC61750.1"/>
    <property type="molecule type" value="Genomic_DNA"/>
</dbReference>
<protein>
    <submittedName>
        <fullName evidence="1">Uncharacterized protein</fullName>
    </submittedName>
</protein>
<proteinExistence type="predicted"/>
<comment type="caution">
    <text evidence="1">The sequence shown here is derived from an EMBL/GenBank/DDBJ whole genome shotgun (WGS) entry which is preliminary data.</text>
</comment>
<evidence type="ECO:0000313" key="2">
    <source>
        <dbReference type="Proteomes" id="UP000030108"/>
    </source>
</evidence>
<name>X8JCQ2_9AGAM</name>
<organism evidence="1 2">
    <name type="scientific">Rhizoctonia solani AG-3 Rhs1AP</name>
    <dbReference type="NCBI Taxonomy" id="1086054"/>
    <lineage>
        <taxon>Eukaryota</taxon>
        <taxon>Fungi</taxon>
        <taxon>Dikarya</taxon>
        <taxon>Basidiomycota</taxon>
        <taxon>Agaricomycotina</taxon>
        <taxon>Agaricomycetes</taxon>
        <taxon>Cantharellales</taxon>
        <taxon>Ceratobasidiaceae</taxon>
        <taxon>Rhizoctonia</taxon>
    </lineage>
</organism>
<gene>
    <name evidence="1" type="ORF">RSOL_405770</name>
</gene>
<dbReference type="AlphaFoldDB" id="X8JCQ2"/>